<dbReference type="InterPro" id="IPR011474">
    <property type="entry name" value="DUF1580"/>
</dbReference>
<dbReference type="AlphaFoldDB" id="A0A5C6BNX8"/>
<dbReference type="EMBL" id="SJPP01000001">
    <property type="protein sequence ID" value="TWU13880.1"/>
    <property type="molecule type" value="Genomic_DNA"/>
</dbReference>
<gene>
    <name evidence="1" type="ORF">CA54_27210</name>
</gene>
<dbReference type="RefSeq" id="WP_146371139.1">
    <property type="nucleotide sequence ID" value="NZ_SJPP01000001.1"/>
</dbReference>
<name>A0A5C6BNX8_9PLAN</name>
<sequence length="98" mass="10897">MSIDLANETPITLAKAAQTLPGGAVHVSTIHRWRMKGVRGVRLETFLRGGIRYTTDEAIERFFAATTAAADGDTPPVRTLRRREREITAAERDFDTNI</sequence>
<dbReference type="Proteomes" id="UP000320735">
    <property type="component" value="Unassembled WGS sequence"/>
</dbReference>
<reference evidence="1 2" key="1">
    <citation type="submission" date="2019-02" db="EMBL/GenBank/DDBJ databases">
        <title>Deep-cultivation of Planctomycetes and their phenomic and genomic characterization uncovers novel biology.</title>
        <authorList>
            <person name="Wiegand S."/>
            <person name="Jogler M."/>
            <person name="Boedeker C."/>
            <person name="Pinto D."/>
            <person name="Vollmers J."/>
            <person name="Rivas-Marin E."/>
            <person name="Kohn T."/>
            <person name="Peeters S.H."/>
            <person name="Heuer A."/>
            <person name="Rast P."/>
            <person name="Oberbeckmann S."/>
            <person name="Bunk B."/>
            <person name="Jeske O."/>
            <person name="Meyerdierks A."/>
            <person name="Storesund J.E."/>
            <person name="Kallscheuer N."/>
            <person name="Luecker S."/>
            <person name="Lage O.M."/>
            <person name="Pohl T."/>
            <person name="Merkel B.J."/>
            <person name="Hornburger P."/>
            <person name="Mueller R.-W."/>
            <person name="Bruemmer F."/>
            <person name="Labrenz M."/>
            <person name="Spormann A.M."/>
            <person name="Op Den Camp H."/>
            <person name="Overmann J."/>
            <person name="Amann R."/>
            <person name="Jetten M.S.M."/>
            <person name="Mascher T."/>
            <person name="Medema M.H."/>
            <person name="Devos D.P."/>
            <person name="Kaster A.-K."/>
            <person name="Ovreas L."/>
            <person name="Rohde M."/>
            <person name="Galperin M.Y."/>
            <person name="Jogler C."/>
        </authorList>
    </citation>
    <scope>NUCLEOTIDE SEQUENCE [LARGE SCALE GENOMIC DNA]</scope>
    <source>
        <strain evidence="1 2">CA54</strain>
    </source>
</reference>
<dbReference type="OrthoDB" id="290434at2"/>
<accession>A0A5C6BNX8</accession>
<keyword evidence="2" id="KW-1185">Reference proteome</keyword>
<protein>
    <recommendedName>
        <fullName evidence="3">DUF1580 domain-containing protein</fullName>
    </recommendedName>
</protein>
<evidence type="ECO:0008006" key="3">
    <source>
        <dbReference type="Google" id="ProtNLM"/>
    </source>
</evidence>
<proteinExistence type="predicted"/>
<comment type="caution">
    <text evidence="1">The sequence shown here is derived from an EMBL/GenBank/DDBJ whole genome shotgun (WGS) entry which is preliminary data.</text>
</comment>
<evidence type="ECO:0000313" key="2">
    <source>
        <dbReference type="Proteomes" id="UP000320735"/>
    </source>
</evidence>
<dbReference type="Pfam" id="PF07618">
    <property type="entry name" value="DUF1580"/>
    <property type="match status" value="1"/>
</dbReference>
<evidence type="ECO:0000313" key="1">
    <source>
        <dbReference type="EMBL" id="TWU13880.1"/>
    </source>
</evidence>
<organism evidence="1 2">
    <name type="scientific">Symmachiella macrocystis</name>
    <dbReference type="NCBI Taxonomy" id="2527985"/>
    <lineage>
        <taxon>Bacteria</taxon>
        <taxon>Pseudomonadati</taxon>
        <taxon>Planctomycetota</taxon>
        <taxon>Planctomycetia</taxon>
        <taxon>Planctomycetales</taxon>
        <taxon>Planctomycetaceae</taxon>
        <taxon>Symmachiella</taxon>
    </lineage>
</organism>